<dbReference type="EMBL" id="JBANDC010000005">
    <property type="protein sequence ID" value="MEM4987540.1"/>
    <property type="molecule type" value="Genomic_DNA"/>
</dbReference>
<evidence type="ECO:0008006" key="3">
    <source>
        <dbReference type="Google" id="ProtNLM"/>
    </source>
</evidence>
<organism evidence="1 2">
    <name type="scientific">Collimonas rhizosphaerae</name>
    <dbReference type="NCBI Taxonomy" id="3126357"/>
    <lineage>
        <taxon>Bacteria</taxon>
        <taxon>Pseudomonadati</taxon>
        <taxon>Pseudomonadota</taxon>
        <taxon>Betaproteobacteria</taxon>
        <taxon>Burkholderiales</taxon>
        <taxon>Oxalobacteraceae</taxon>
        <taxon>Collimonas</taxon>
    </lineage>
</organism>
<keyword evidence="2" id="KW-1185">Reference proteome</keyword>
<gene>
    <name evidence="1" type="ORF">V8G57_09095</name>
</gene>
<protein>
    <recommendedName>
        <fullName evidence="3">Phage integrase family protein</fullName>
    </recommendedName>
</protein>
<proteinExistence type="predicted"/>
<evidence type="ECO:0000313" key="1">
    <source>
        <dbReference type="EMBL" id="MEM4987540.1"/>
    </source>
</evidence>
<sequence length="68" mass="7808">MGVIKERLGYRHEVVDRQLSHASGDTYSEAYDRALFLDERKVMMQQYADYLYSAARGKVIAGKFETTA</sequence>
<dbReference type="Proteomes" id="UP001495910">
    <property type="component" value="Unassembled WGS sequence"/>
</dbReference>
<reference evidence="1 2" key="1">
    <citation type="submission" date="2024-02" db="EMBL/GenBank/DDBJ databases">
        <title>Draft genome sequence of Collimonas sp. strain H4R21, an effective mineral-weathering bacterial strain isolated from the beech rhizosphere.</title>
        <authorList>
            <person name="Morin E."/>
            <person name="Uroz S."/>
            <person name="Leveau J.H.J."/>
            <person name="Kumar R."/>
            <person name="Rey M.W."/>
            <person name="Pham J."/>
        </authorList>
    </citation>
    <scope>NUCLEOTIDE SEQUENCE [LARGE SCALE GENOMIC DNA]</scope>
    <source>
        <strain evidence="1 2">H4R21</strain>
    </source>
</reference>
<evidence type="ECO:0000313" key="2">
    <source>
        <dbReference type="Proteomes" id="UP001495910"/>
    </source>
</evidence>
<dbReference type="RefSeq" id="WP_342829090.1">
    <property type="nucleotide sequence ID" value="NZ_JBANDC010000005.1"/>
</dbReference>
<comment type="caution">
    <text evidence="1">The sequence shown here is derived from an EMBL/GenBank/DDBJ whole genome shotgun (WGS) entry which is preliminary data.</text>
</comment>
<accession>A0ABU9PU42</accession>
<name>A0ABU9PU42_9BURK</name>